<name>A0A8H5AVS9_9AGAR</name>
<gene>
    <name evidence="1" type="ORF">D9619_002318</name>
</gene>
<comment type="caution">
    <text evidence="1">The sequence shown here is derived from an EMBL/GenBank/DDBJ whole genome shotgun (WGS) entry which is preliminary data.</text>
</comment>
<reference evidence="1 2" key="1">
    <citation type="journal article" date="2020" name="ISME J.">
        <title>Uncovering the hidden diversity of litter-decomposition mechanisms in mushroom-forming fungi.</title>
        <authorList>
            <person name="Floudas D."/>
            <person name="Bentzer J."/>
            <person name="Ahren D."/>
            <person name="Johansson T."/>
            <person name="Persson P."/>
            <person name="Tunlid A."/>
        </authorList>
    </citation>
    <scope>NUCLEOTIDE SEQUENCE [LARGE SCALE GENOMIC DNA]</scope>
    <source>
        <strain evidence="1 2">CBS 101986</strain>
    </source>
</reference>
<protein>
    <submittedName>
        <fullName evidence="1">Uncharacterized protein</fullName>
    </submittedName>
</protein>
<evidence type="ECO:0000313" key="2">
    <source>
        <dbReference type="Proteomes" id="UP000567179"/>
    </source>
</evidence>
<sequence length="73" mass="8001">MLLVHVHAYGRFVKLVISTNANYLGVACCLARRTGANVAQVNLAVDQEKVGKPETTKQMVKEVAKRKPPGMLH</sequence>
<keyword evidence="2" id="KW-1185">Reference proteome</keyword>
<dbReference type="AlphaFoldDB" id="A0A8H5AVS9"/>
<accession>A0A8H5AVS9</accession>
<evidence type="ECO:0000313" key="1">
    <source>
        <dbReference type="EMBL" id="KAF5311811.1"/>
    </source>
</evidence>
<dbReference type="EMBL" id="JAACJJ010000056">
    <property type="protein sequence ID" value="KAF5311811.1"/>
    <property type="molecule type" value="Genomic_DNA"/>
</dbReference>
<dbReference type="Proteomes" id="UP000567179">
    <property type="component" value="Unassembled WGS sequence"/>
</dbReference>
<proteinExistence type="predicted"/>
<organism evidence="1 2">
    <name type="scientific">Psilocybe cf. subviscida</name>
    <dbReference type="NCBI Taxonomy" id="2480587"/>
    <lineage>
        <taxon>Eukaryota</taxon>
        <taxon>Fungi</taxon>
        <taxon>Dikarya</taxon>
        <taxon>Basidiomycota</taxon>
        <taxon>Agaricomycotina</taxon>
        <taxon>Agaricomycetes</taxon>
        <taxon>Agaricomycetidae</taxon>
        <taxon>Agaricales</taxon>
        <taxon>Agaricineae</taxon>
        <taxon>Strophariaceae</taxon>
        <taxon>Psilocybe</taxon>
    </lineage>
</organism>